<keyword evidence="2" id="KW-1185">Reference proteome</keyword>
<sequence>MNYLAHALRFLDRPYYVAGACLPDLLSVADRGVRLRSRRVEPMIPLAGVDEAELYRGVLQHLHDDDWFHATRGFAEVTGDIAVLFRKAIGTEHPTPCSFLGHIVMEMLLDSVLIERHPDALDRFYAAMEEVDPQRIQAAVNQCARQPTERLAPLLPQFNAERFLFDYASAEGLAYRLNQVLRRVRLTPLDETAIGAITSARDVVEAKIDQLLPPSLFVPEPVTSRVASASLISARPGT</sequence>
<accession>A0A517S7D3</accession>
<evidence type="ECO:0000313" key="2">
    <source>
        <dbReference type="Proteomes" id="UP000315700"/>
    </source>
</evidence>
<reference evidence="1 2" key="1">
    <citation type="submission" date="2019-02" db="EMBL/GenBank/DDBJ databases">
        <title>Deep-cultivation of Planctomycetes and their phenomic and genomic characterization uncovers novel biology.</title>
        <authorList>
            <person name="Wiegand S."/>
            <person name="Jogler M."/>
            <person name="Boedeker C."/>
            <person name="Pinto D."/>
            <person name="Vollmers J."/>
            <person name="Rivas-Marin E."/>
            <person name="Kohn T."/>
            <person name="Peeters S.H."/>
            <person name="Heuer A."/>
            <person name="Rast P."/>
            <person name="Oberbeckmann S."/>
            <person name="Bunk B."/>
            <person name="Jeske O."/>
            <person name="Meyerdierks A."/>
            <person name="Storesund J.E."/>
            <person name="Kallscheuer N."/>
            <person name="Luecker S."/>
            <person name="Lage O.M."/>
            <person name="Pohl T."/>
            <person name="Merkel B.J."/>
            <person name="Hornburger P."/>
            <person name="Mueller R.-W."/>
            <person name="Bruemmer F."/>
            <person name="Labrenz M."/>
            <person name="Spormann A.M."/>
            <person name="Op den Camp H."/>
            <person name="Overmann J."/>
            <person name="Amann R."/>
            <person name="Jetten M.S.M."/>
            <person name="Mascher T."/>
            <person name="Medema M.H."/>
            <person name="Devos D.P."/>
            <person name="Kaster A.-K."/>
            <person name="Ovreas L."/>
            <person name="Rohde M."/>
            <person name="Galperin M.Y."/>
            <person name="Jogler C."/>
        </authorList>
    </citation>
    <scope>NUCLEOTIDE SEQUENCE [LARGE SCALE GENOMIC DNA]</scope>
    <source>
        <strain evidence="1 2">Pan44</strain>
    </source>
</reference>
<dbReference type="InParanoid" id="A0A517S7D3"/>
<dbReference type="EMBL" id="CP036271">
    <property type="protein sequence ID" value="QDT52038.1"/>
    <property type="molecule type" value="Genomic_DNA"/>
</dbReference>
<dbReference type="Proteomes" id="UP000315700">
    <property type="component" value="Chromosome"/>
</dbReference>
<organism evidence="1 2">
    <name type="scientific">Caulifigura coniformis</name>
    <dbReference type="NCBI Taxonomy" id="2527983"/>
    <lineage>
        <taxon>Bacteria</taxon>
        <taxon>Pseudomonadati</taxon>
        <taxon>Planctomycetota</taxon>
        <taxon>Planctomycetia</taxon>
        <taxon>Planctomycetales</taxon>
        <taxon>Planctomycetaceae</taxon>
        <taxon>Caulifigura</taxon>
    </lineage>
</organism>
<dbReference type="AlphaFoldDB" id="A0A517S7D3"/>
<evidence type="ECO:0000313" key="1">
    <source>
        <dbReference type="EMBL" id="QDT52038.1"/>
    </source>
</evidence>
<gene>
    <name evidence="1" type="ORF">Pan44_00450</name>
</gene>
<name>A0A517S7D3_9PLAN</name>
<protein>
    <submittedName>
        <fullName evidence="1">Uncharacterized protein</fullName>
    </submittedName>
</protein>
<proteinExistence type="predicted"/>
<dbReference type="KEGG" id="ccos:Pan44_00450"/>